<dbReference type="AlphaFoldDB" id="A0A2I2FEY0"/>
<dbReference type="Proteomes" id="UP000234585">
    <property type="component" value="Unassembled WGS sequence"/>
</dbReference>
<organism evidence="2 3">
    <name type="scientific">Aspergillus candidus</name>
    <dbReference type="NCBI Taxonomy" id="41067"/>
    <lineage>
        <taxon>Eukaryota</taxon>
        <taxon>Fungi</taxon>
        <taxon>Dikarya</taxon>
        <taxon>Ascomycota</taxon>
        <taxon>Pezizomycotina</taxon>
        <taxon>Eurotiomycetes</taxon>
        <taxon>Eurotiomycetidae</taxon>
        <taxon>Eurotiales</taxon>
        <taxon>Aspergillaceae</taxon>
        <taxon>Aspergillus</taxon>
        <taxon>Aspergillus subgen. Circumdati</taxon>
    </lineage>
</organism>
<reference evidence="2 3" key="1">
    <citation type="submission" date="2017-12" db="EMBL/GenBank/DDBJ databases">
        <authorList>
            <consortium name="DOE Joint Genome Institute"/>
            <person name="Haridas S."/>
            <person name="Kjaerbolling I."/>
            <person name="Vesth T.C."/>
            <person name="Frisvad J.C."/>
            <person name="Nybo J.L."/>
            <person name="Theobald S."/>
            <person name="Kuo A."/>
            <person name="Bowyer P."/>
            <person name="Matsuda Y."/>
            <person name="Mondo S."/>
            <person name="Lyhne E.K."/>
            <person name="Kogle M.E."/>
            <person name="Clum A."/>
            <person name="Lipzen A."/>
            <person name="Salamov A."/>
            <person name="Ngan C.Y."/>
            <person name="Daum C."/>
            <person name="Chiniquy J."/>
            <person name="Barry K."/>
            <person name="LaButti K."/>
            <person name="Simmons B.A."/>
            <person name="Magnuson J.K."/>
            <person name="Mortensen U.H."/>
            <person name="Larsen T.O."/>
            <person name="Grigoriev I.V."/>
            <person name="Baker S.E."/>
            <person name="Andersen M.R."/>
            <person name="Nordberg H.P."/>
            <person name="Cantor M.N."/>
            <person name="Hua S.X."/>
        </authorList>
    </citation>
    <scope>NUCLEOTIDE SEQUENCE [LARGE SCALE GENOMIC DNA]</scope>
    <source>
        <strain evidence="2 3">CBS 102.13</strain>
    </source>
</reference>
<dbReference type="OrthoDB" id="10445975at2759"/>
<sequence length="162" mass="18732">MASVFHQTGSPSRCTVHVLCDFPLTVTILIRLWVTVVLWFTKAMNFLKGLQQESQRAGWQWTVVSFSVPRSAPYFWIMDVPKVLVVHVSQLFSVHIFDIFFSFIFGRYGLPFLSAFHTYFHSPVLYFMTYGERGTGTWEWGCSQLGGHGRGWTSVYNSQSQW</sequence>
<evidence type="ECO:0000256" key="1">
    <source>
        <dbReference type="SAM" id="Phobius"/>
    </source>
</evidence>
<dbReference type="GeneID" id="36519331"/>
<dbReference type="RefSeq" id="XP_024673198.1">
    <property type="nucleotide sequence ID" value="XM_024812171.1"/>
</dbReference>
<feature type="transmembrane region" description="Helical" evidence="1">
    <location>
        <begin position="83"/>
        <end position="105"/>
    </location>
</feature>
<keyword evidence="1" id="KW-1133">Transmembrane helix</keyword>
<dbReference type="EMBL" id="KZ559131">
    <property type="protein sequence ID" value="PLB39186.1"/>
    <property type="molecule type" value="Genomic_DNA"/>
</dbReference>
<evidence type="ECO:0000313" key="2">
    <source>
        <dbReference type="EMBL" id="PLB39186.1"/>
    </source>
</evidence>
<keyword evidence="1" id="KW-0472">Membrane</keyword>
<keyword evidence="1" id="KW-0812">Transmembrane</keyword>
<protein>
    <submittedName>
        <fullName evidence="2">Uncharacterized protein</fullName>
    </submittedName>
</protein>
<keyword evidence="3" id="KW-1185">Reference proteome</keyword>
<accession>A0A2I2FEY0</accession>
<gene>
    <name evidence="2" type="ORF">BDW47DRAFT_103818</name>
</gene>
<evidence type="ECO:0000313" key="3">
    <source>
        <dbReference type="Proteomes" id="UP000234585"/>
    </source>
</evidence>
<name>A0A2I2FEY0_ASPCN</name>
<proteinExistence type="predicted"/>